<organism evidence="1">
    <name type="scientific">Dunaliella tertiolecta</name>
    <name type="common">Green alga</name>
    <dbReference type="NCBI Taxonomy" id="3047"/>
    <lineage>
        <taxon>Eukaryota</taxon>
        <taxon>Viridiplantae</taxon>
        <taxon>Chlorophyta</taxon>
        <taxon>core chlorophytes</taxon>
        <taxon>Chlorophyceae</taxon>
        <taxon>CS clade</taxon>
        <taxon>Chlamydomonadales</taxon>
        <taxon>Dunaliellaceae</taxon>
        <taxon>Dunaliella</taxon>
    </lineage>
</organism>
<name>A0A7S3R5X3_DUNTE</name>
<dbReference type="GO" id="GO:0003723">
    <property type="term" value="F:RNA binding"/>
    <property type="evidence" value="ECO:0007669"/>
    <property type="project" value="TreeGrafter"/>
</dbReference>
<evidence type="ECO:0008006" key="2">
    <source>
        <dbReference type="Google" id="ProtNLM"/>
    </source>
</evidence>
<dbReference type="PANTHER" id="PTHR21228:SF40">
    <property type="entry name" value="LD45607P"/>
    <property type="match status" value="1"/>
</dbReference>
<dbReference type="GO" id="GO:0035770">
    <property type="term" value="C:ribonucleoprotein granule"/>
    <property type="evidence" value="ECO:0007669"/>
    <property type="project" value="TreeGrafter"/>
</dbReference>
<evidence type="ECO:0000313" key="1">
    <source>
        <dbReference type="EMBL" id="CAE0503656.1"/>
    </source>
</evidence>
<dbReference type="GO" id="GO:0000963">
    <property type="term" value="P:mitochondrial RNA processing"/>
    <property type="evidence" value="ECO:0007669"/>
    <property type="project" value="TreeGrafter"/>
</dbReference>
<dbReference type="EMBL" id="HBIP01030835">
    <property type="protein sequence ID" value="CAE0503656.1"/>
    <property type="molecule type" value="Transcribed_RNA"/>
</dbReference>
<reference evidence="1" key="1">
    <citation type="submission" date="2021-01" db="EMBL/GenBank/DDBJ databases">
        <authorList>
            <person name="Corre E."/>
            <person name="Pelletier E."/>
            <person name="Niang G."/>
            <person name="Scheremetjew M."/>
            <person name="Finn R."/>
            <person name="Kale V."/>
            <person name="Holt S."/>
            <person name="Cochrane G."/>
            <person name="Meng A."/>
            <person name="Brown T."/>
            <person name="Cohen L."/>
        </authorList>
    </citation>
    <scope>NUCLEOTIDE SEQUENCE</scope>
    <source>
        <strain evidence="1">CCMP1320</strain>
    </source>
</reference>
<gene>
    <name evidence="1" type="ORF">DTER00134_LOCUS18729</name>
</gene>
<proteinExistence type="predicted"/>
<dbReference type="GO" id="GO:0044528">
    <property type="term" value="P:regulation of mitochondrial mRNA stability"/>
    <property type="evidence" value="ECO:0007669"/>
    <property type="project" value="TreeGrafter"/>
</dbReference>
<dbReference type="AlphaFoldDB" id="A0A7S3R5X3"/>
<protein>
    <recommendedName>
        <fullName evidence="2">FAST kinase leucine-rich domain-containing protein</fullName>
    </recommendedName>
</protein>
<accession>A0A7S3R5X3</accession>
<dbReference type="GO" id="GO:0005759">
    <property type="term" value="C:mitochondrial matrix"/>
    <property type="evidence" value="ECO:0007669"/>
    <property type="project" value="TreeGrafter"/>
</dbReference>
<sequence>MILTTSCNRPGLIRGPARSACRPQPSVSAVSPARMFCPSKHASSRAVELSQQCNTSAPTAIAMKRGSLSICSAFSGALPGDDDSTPLIAALRVMDPASVADTLWAKMLSRGADLTDFSAVAHVINEDISRFSPSALVAVLSAMAEAGYVDPPLLVVVAEELRKPESMAALSSVELTTLTWSLAMLGAGDLEELLGAVARHASRLILDFVPSDLARLLGGLGELRHRNQLLLEKAANRLSVSLIPMVQLTCEDVAKVVFAFARLDAYDRDLFDAAAKEIIRTTQKGVSPQAAAQIAWAYAQVRPQDAPHRVVQDKPLLYIQAEVMRDHVKQAHATTSLQHEELSDSALPPRILINFLLSYANLSHQVAELFSEAGLYLADNIRKCSSQDLVIAAYAYSRVKHSSPKLMQAIGDVAIEVLPQLDDEDLVYLASAGPATQTYHEGLMQHILGRILHATESSPEPTVDATVLLDLARVVASVQHHNPEYYGPTLDQLLLAVNKTYNATDIESMSQHCGATDINGLQK</sequence>
<dbReference type="InterPro" id="IPR050870">
    <property type="entry name" value="FAST_kinase"/>
</dbReference>
<dbReference type="PANTHER" id="PTHR21228">
    <property type="entry name" value="FAST LEU-RICH DOMAIN-CONTAINING"/>
    <property type="match status" value="1"/>
</dbReference>